<dbReference type="InterPro" id="IPR050106">
    <property type="entry name" value="HistidinolP_aminotransfase"/>
</dbReference>
<dbReference type="PANTHER" id="PTHR43643:SF3">
    <property type="entry name" value="HISTIDINOL-PHOSPHATE AMINOTRANSFERASE"/>
    <property type="match status" value="1"/>
</dbReference>
<keyword evidence="3 7" id="KW-0808">Transferase</keyword>
<name>A0ABT6LYQ0_9ACTN</name>
<dbReference type="GO" id="GO:0004400">
    <property type="term" value="F:histidinol-phosphate transaminase activity"/>
    <property type="evidence" value="ECO:0007669"/>
    <property type="project" value="UniProtKB-EC"/>
</dbReference>
<accession>A0ABT6LYQ0</accession>
<dbReference type="PROSITE" id="PS00599">
    <property type="entry name" value="AA_TRANSFER_CLASS_2"/>
    <property type="match status" value="1"/>
</dbReference>
<keyword evidence="8" id="KW-1185">Reference proteome</keyword>
<dbReference type="Proteomes" id="UP001160499">
    <property type="component" value="Unassembled WGS sequence"/>
</dbReference>
<dbReference type="InterPro" id="IPR015422">
    <property type="entry name" value="PyrdxlP-dep_Trfase_small"/>
</dbReference>
<comment type="caution">
    <text evidence="7">The sequence shown here is derived from an EMBL/GenBank/DDBJ whole genome shotgun (WGS) entry which is preliminary data.</text>
</comment>
<evidence type="ECO:0000313" key="7">
    <source>
        <dbReference type="EMBL" id="MDH6221432.1"/>
    </source>
</evidence>
<reference evidence="7 8" key="1">
    <citation type="submission" date="2023-04" db="EMBL/GenBank/DDBJ databases">
        <title>Forest soil microbial communities from Buena Vista Peninsula, Colon Province, Panama.</title>
        <authorList>
            <person name="Bouskill N."/>
        </authorList>
    </citation>
    <scope>NUCLEOTIDE SEQUENCE [LARGE SCALE GENOMIC DNA]</scope>
    <source>
        <strain evidence="7 8">GGS1</strain>
    </source>
</reference>
<proteinExistence type="inferred from homology"/>
<dbReference type="SUPFAM" id="SSF53383">
    <property type="entry name" value="PLP-dependent transferases"/>
    <property type="match status" value="1"/>
</dbReference>
<keyword evidence="2 7" id="KW-0032">Aminotransferase</keyword>
<dbReference type="InterPro" id="IPR001917">
    <property type="entry name" value="Aminotrans_II_pyridoxalP_BS"/>
</dbReference>
<evidence type="ECO:0000256" key="1">
    <source>
        <dbReference type="ARBA" id="ARBA00001933"/>
    </source>
</evidence>
<dbReference type="InterPro" id="IPR015424">
    <property type="entry name" value="PyrdxlP-dep_Trfase"/>
</dbReference>
<keyword evidence="4 5" id="KW-0663">Pyridoxal phosphate</keyword>
<evidence type="ECO:0000259" key="6">
    <source>
        <dbReference type="Pfam" id="PF00155"/>
    </source>
</evidence>
<organism evidence="7 8">
    <name type="scientific">Streptomyces pseudovenezuelae</name>
    <dbReference type="NCBI Taxonomy" id="67350"/>
    <lineage>
        <taxon>Bacteria</taxon>
        <taxon>Bacillati</taxon>
        <taxon>Actinomycetota</taxon>
        <taxon>Actinomycetes</taxon>
        <taxon>Kitasatosporales</taxon>
        <taxon>Streptomycetaceae</taxon>
        <taxon>Streptomyces</taxon>
        <taxon>Streptomyces aurantiacus group</taxon>
    </lineage>
</organism>
<dbReference type="InterPro" id="IPR004839">
    <property type="entry name" value="Aminotransferase_I/II_large"/>
</dbReference>
<evidence type="ECO:0000256" key="2">
    <source>
        <dbReference type="ARBA" id="ARBA00022576"/>
    </source>
</evidence>
<feature type="domain" description="Aminotransferase class I/classII large" evidence="6">
    <location>
        <begin position="11"/>
        <end position="323"/>
    </location>
</feature>
<dbReference type="EC" id="2.6.1.9" evidence="7"/>
<dbReference type="Gene3D" id="3.90.1150.10">
    <property type="entry name" value="Aspartate Aminotransferase, domain 1"/>
    <property type="match status" value="1"/>
</dbReference>
<dbReference type="InterPro" id="IPR015421">
    <property type="entry name" value="PyrdxlP-dep_Trfase_major"/>
</dbReference>
<comment type="cofactor">
    <cofactor evidence="1 5">
        <name>pyridoxal 5'-phosphate</name>
        <dbReference type="ChEBI" id="CHEBI:597326"/>
    </cofactor>
</comment>
<dbReference type="Gene3D" id="3.40.640.10">
    <property type="entry name" value="Type I PLP-dependent aspartate aminotransferase-like (Major domain)"/>
    <property type="match status" value="1"/>
</dbReference>
<gene>
    <name evidence="7" type="ORF">M2283_008778</name>
</gene>
<sequence>MTPIRHQLALNENFSLHLPGVQEAIRDSLKDINLTLDALSTGLSTALAEHLDVPVRHVFVSPGSGALLLQLLNAYAGNGAEVVHAWPSFDMYPLLIRNAGGIPVPVPLKEFSHDLDAMAAAVTPQTRVVVLCNPNNPTGTVLGEAELKEFLDRLPSDVLVLVDEAYLDFADPDSIANAIDLHQGDPRVCAVRTFSKSYGLLGMRVGYLVADPAVISALAPTSPFLRVSTPAQAAALAALKAETHMRRQCAEVGRERDRVHRALTELGYRVPGSEANFHWLPLGEDNGRFVEFCADNGVSVREIAGAGVRVTVGTPEANDAVIELARRFAGGAPPGAAHPSERQ</sequence>
<evidence type="ECO:0000256" key="4">
    <source>
        <dbReference type="ARBA" id="ARBA00022898"/>
    </source>
</evidence>
<protein>
    <submittedName>
        <fullName evidence="7">Histidinol-phosphate aminotransferase</fullName>
        <ecNumber evidence="7">2.6.1.9</ecNumber>
    </submittedName>
</protein>
<dbReference type="PANTHER" id="PTHR43643">
    <property type="entry name" value="HISTIDINOL-PHOSPHATE AMINOTRANSFERASE 2"/>
    <property type="match status" value="1"/>
</dbReference>
<dbReference type="EMBL" id="JARXVH010000022">
    <property type="protein sequence ID" value="MDH6221432.1"/>
    <property type="molecule type" value="Genomic_DNA"/>
</dbReference>
<dbReference type="RefSeq" id="WP_280882160.1">
    <property type="nucleotide sequence ID" value="NZ_JARXVH010000022.1"/>
</dbReference>
<dbReference type="CDD" id="cd00609">
    <property type="entry name" value="AAT_like"/>
    <property type="match status" value="1"/>
</dbReference>
<evidence type="ECO:0000256" key="3">
    <source>
        <dbReference type="ARBA" id="ARBA00022679"/>
    </source>
</evidence>
<evidence type="ECO:0000256" key="5">
    <source>
        <dbReference type="RuleBase" id="RU003693"/>
    </source>
</evidence>
<comment type="similarity">
    <text evidence="5">Belongs to the class-II pyridoxal-phosphate-dependent aminotransferase family.</text>
</comment>
<dbReference type="Pfam" id="PF00155">
    <property type="entry name" value="Aminotran_1_2"/>
    <property type="match status" value="1"/>
</dbReference>
<evidence type="ECO:0000313" key="8">
    <source>
        <dbReference type="Proteomes" id="UP001160499"/>
    </source>
</evidence>